<dbReference type="PANTHER" id="PTHR10030:SF37">
    <property type="entry name" value="ALPHA-L-FUCOSIDASE-RELATED"/>
    <property type="match status" value="1"/>
</dbReference>
<evidence type="ECO:0000313" key="8">
    <source>
        <dbReference type="EMBL" id="HGQ35609.1"/>
    </source>
</evidence>
<evidence type="ECO:0000256" key="3">
    <source>
        <dbReference type="ARBA" id="ARBA00012662"/>
    </source>
</evidence>
<evidence type="ECO:0000256" key="1">
    <source>
        <dbReference type="ARBA" id="ARBA00004071"/>
    </source>
</evidence>
<proteinExistence type="inferred from homology"/>
<gene>
    <name evidence="9" type="ORF">ENU08_05125</name>
    <name evidence="8" type="ORF">ENU41_02900</name>
</gene>
<protein>
    <recommendedName>
        <fullName evidence="3">alpha-L-fucosidase</fullName>
        <ecNumber evidence="3">3.2.1.51</ecNumber>
    </recommendedName>
</protein>
<accession>A0A7C4NMR1</accession>
<dbReference type="SUPFAM" id="SSF51445">
    <property type="entry name" value="(Trans)glycosidases"/>
    <property type="match status" value="1"/>
</dbReference>
<feature type="domain" description="Glycoside hydrolase family 29 N-terminal" evidence="7">
    <location>
        <begin position="20"/>
        <end position="345"/>
    </location>
</feature>
<reference evidence="9" key="1">
    <citation type="journal article" date="2020" name="mSystems">
        <title>Genome- and Community-Level Interaction Insights into Carbon Utilization and Element Cycling Functions of Hydrothermarchaeota in Hydrothermal Sediment.</title>
        <authorList>
            <person name="Zhou Z."/>
            <person name="Liu Y."/>
            <person name="Xu W."/>
            <person name="Pan J."/>
            <person name="Luo Z.H."/>
            <person name="Li M."/>
        </authorList>
    </citation>
    <scope>NUCLEOTIDE SEQUENCE [LARGE SCALE GENOMIC DNA]</scope>
    <source>
        <strain evidence="9">SpSt-637</strain>
        <strain evidence="8">SpSt-667</strain>
    </source>
</reference>
<dbReference type="AlphaFoldDB" id="A0A7C4NMR1"/>
<dbReference type="SMART" id="SM00812">
    <property type="entry name" value="Alpha_L_fucos"/>
    <property type="match status" value="1"/>
</dbReference>
<dbReference type="InterPro" id="IPR057739">
    <property type="entry name" value="Glyco_hydro_29_N"/>
</dbReference>
<dbReference type="GO" id="GO:0005764">
    <property type="term" value="C:lysosome"/>
    <property type="evidence" value="ECO:0007669"/>
    <property type="project" value="TreeGrafter"/>
</dbReference>
<dbReference type="EC" id="3.2.1.51" evidence="3"/>
<name>A0A7C4NMR1_9CREN</name>
<evidence type="ECO:0000256" key="4">
    <source>
        <dbReference type="ARBA" id="ARBA00022729"/>
    </source>
</evidence>
<dbReference type="PIRSF" id="PIRSF001092">
    <property type="entry name" value="Alpha-L-fucosidase"/>
    <property type="match status" value="1"/>
</dbReference>
<evidence type="ECO:0000256" key="6">
    <source>
        <dbReference type="ARBA" id="ARBA00023295"/>
    </source>
</evidence>
<keyword evidence="5" id="KW-0378">Hydrolase</keyword>
<dbReference type="GO" id="GO:0016139">
    <property type="term" value="P:glycoside catabolic process"/>
    <property type="evidence" value="ECO:0007669"/>
    <property type="project" value="TreeGrafter"/>
</dbReference>
<dbReference type="Pfam" id="PF01120">
    <property type="entry name" value="Alpha_L_fucos"/>
    <property type="match status" value="1"/>
</dbReference>
<comment type="function">
    <text evidence="1">Alpha-L-fucosidase is responsible for hydrolyzing the alpha-1,6-linked fucose joined to the reducing-end N-acetylglucosamine of the carbohydrate moieties of glycoproteins.</text>
</comment>
<dbReference type="GO" id="GO:0004560">
    <property type="term" value="F:alpha-L-fucosidase activity"/>
    <property type="evidence" value="ECO:0007669"/>
    <property type="project" value="InterPro"/>
</dbReference>
<dbReference type="Gene3D" id="3.20.20.80">
    <property type="entry name" value="Glycosidases"/>
    <property type="match status" value="1"/>
</dbReference>
<dbReference type="InterPro" id="IPR016286">
    <property type="entry name" value="FUC_metazoa-typ"/>
</dbReference>
<evidence type="ECO:0000256" key="5">
    <source>
        <dbReference type="ARBA" id="ARBA00022801"/>
    </source>
</evidence>
<keyword evidence="4" id="KW-0732">Signal</keyword>
<sequence length="448" mass="52322">MLLLDNTGIINEILSSRKSRLQWWREARYGLFIHWGLYAVAGGVWNNSMIPGVGEWIMFMEKIPVKTYRELAKLFNPVEFDPKEWARIAKESGFKYLVITAKHHDGFCLFDSSLTNYNVVSSTPFGRDVIKEVTQAFKSEGIKVGFYYSQTLDWFHKDALGNEWDYDPWSKNFRRYFYEYSIPQVIELIKKYDPDIMWFDIGCPTHDYARDLRIEIHKANPNIIVNGRIDPWTIRYDFLISKDFRYLCRRGIMFGDYLELHDNTIPPYTLECDWEVPITHNGTWGWRSWDHEWRSTGKLLQTLITVVSRNGNLLINTGPTPTGKIPHESLTMFLEIGSWLKKNGESIYGTYAAPIDTPSSTIYKLTYRPCKSKEDEIYVHLIGWPWNGQLRIYNILQKFDVGEAYVLETMQALNMKKSGNDLVIEGLPYSPINRLVTVLKLEAQPKEV</sequence>
<dbReference type="PANTHER" id="PTHR10030">
    <property type="entry name" value="ALPHA-L-FUCOSIDASE"/>
    <property type="match status" value="1"/>
</dbReference>
<evidence type="ECO:0000313" key="9">
    <source>
        <dbReference type="EMBL" id="HGQ64607.1"/>
    </source>
</evidence>
<evidence type="ECO:0000259" key="7">
    <source>
        <dbReference type="Pfam" id="PF01120"/>
    </source>
</evidence>
<dbReference type="PRINTS" id="PR00741">
    <property type="entry name" value="GLHYDRLASE29"/>
</dbReference>
<dbReference type="EMBL" id="DTCK01000014">
    <property type="protein sequence ID" value="HGQ35609.1"/>
    <property type="molecule type" value="Genomic_DNA"/>
</dbReference>
<dbReference type="GO" id="GO:0006004">
    <property type="term" value="P:fucose metabolic process"/>
    <property type="evidence" value="ECO:0007669"/>
    <property type="project" value="InterPro"/>
</dbReference>
<dbReference type="InterPro" id="IPR017853">
    <property type="entry name" value="GH"/>
</dbReference>
<evidence type="ECO:0000256" key="2">
    <source>
        <dbReference type="ARBA" id="ARBA00007951"/>
    </source>
</evidence>
<dbReference type="EMBL" id="DTBD01000041">
    <property type="protein sequence ID" value="HGQ64607.1"/>
    <property type="molecule type" value="Genomic_DNA"/>
</dbReference>
<comment type="caution">
    <text evidence="9">The sequence shown here is derived from an EMBL/GenBank/DDBJ whole genome shotgun (WGS) entry which is preliminary data.</text>
</comment>
<comment type="similarity">
    <text evidence="2">Belongs to the glycosyl hydrolase 29 family.</text>
</comment>
<dbReference type="InterPro" id="IPR000933">
    <property type="entry name" value="Glyco_hydro_29"/>
</dbReference>
<keyword evidence="6" id="KW-0326">Glycosidase</keyword>
<organism evidence="9">
    <name type="scientific">Ignisphaera aggregans</name>
    <dbReference type="NCBI Taxonomy" id="334771"/>
    <lineage>
        <taxon>Archaea</taxon>
        <taxon>Thermoproteota</taxon>
        <taxon>Thermoprotei</taxon>
        <taxon>Desulfurococcales</taxon>
        <taxon>Desulfurococcaceae</taxon>
        <taxon>Ignisphaera</taxon>
    </lineage>
</organism>